<dbReference type="RefSeq" id="WP_042627137.1">
    <property type="nucleotide sequence ID" value="NZ_CP002581.1"/>
</dbReference>
<reference evidence="5" key="1">
    <citation type="submission" date="2011-03" db="EMBL/GenBank/DDBJ databases">
        <authorList>
            <person name="Voget S."/>
            <person name="Streit W.R."/>
            <person name="Jaeger K.E."/>
            <person name="Daniel R."/>
        </authorList>
    </citation>
    <scope>NUCLEOTIDE SEQUENCE [LARGE SCALE GENOMIC DNA]</scope>
    <source>
        <strain evidence="5">PG1</strain>
    </source>
</reference>
<dbReference type="PANTHER" id="PTHR44591:SF3">
    <property type="entry name" value="RESPONSE REGULATORY DOMAIN-CONTAINING PROTEIN"/>
    <property type="match status" value="1"/>
</dbReference>
<dbReference type="AlphaFoldDB" id="A0A0B6RT46"/>
<dbReference type="KEGG" id="bgp:BGL_2c04160"/>
<dbReference type="Proteomes" id="UP000031838">
    <property type="component" value="Chromosome 2"/>
</dbReference>
<dbReference type="PROSITE" id="PS50110">
    <property type="entry name" value="RESPONSE_REGULATORY"/>
    <property type="match status" value="1"/>
</dbReference>
<keyword evidence="1 2" id="KW-0597">Phosphoprotein</keyword>
<proteinExistence type="predicted"/>
<evidence type="ECO:0000313" key="5">
    <source>
        <dbReference type="Proteomes" id="UP000031838"/>
    </source>
</evidence>
<dbReference type="InterPro" id="IPR011006">
    <property type="entry name" value="CheY-like_superfamily"/>
</dbReference>
<dbReference type="Gene3D" id="3.40.50.2300">
    <property type="match status" value="1"/>
</dbReference>
<name>A0A0B6RT46_BURPL</name>
<organism evidence="4 5">
    <name type="scientific">Burkholderia plantarii</name>
    <dbReference type="NCBI Taxonomy" id="41899"/>
    <lineage>
        <taxon>Bacteria</taxon>
        <taxon>Pseudomonadati</taxon>
        <taxon>Pseudomonadota</taxon>
        <taxon>Betaproteobacteria</taxon>
        <taxon>Burkholderiales</taxon>
        <taxon>Burkholderiaceae</taxon>
        <taxon>Burkholderia</taxon>
    </lineage>
</organism>
<dbReference type="EMBL" id="CP002581">
    <property type="protein sequence ID" value="AJK48507.1"/>
    <property type="molecule type" value="Genomic_DNA"/>
</dbReference>
<dbReference type="SMART" id="SM00448">
    <property type="entry name" value="REC"/>
    <property type="match status" value="1"/>
</dbReference>
<feature type="modified residue" description="4-aspartylphosphate" evidence="2">
    <location>
        <position position="52"/>
    </location>
</feature>
<dbReference type="InterPro" id="IPR001789">
    <property type="entry name" value="Sig_transdc_resp-reg_receiver"/>
</dbReference>
<accession>A0A0B6RT46</accession>
<sequence>MKTILLVDDEFDVLVVWRLLLTQAGYRVLTAPNGVVALEAIRAQRPDLVVTDFMMPEMSGADVCAALAAEPAWRDVPIILCSSRDDIPPQPNSLIAYARKPLAFDRLLKMIGDLLEGKSS</sequence>
<dbReference type="GO" id="GO:0000160">
    <property type="term" value="P:phosphorelay signal transduction system"/>
    <property type="evidence" value="ECO:0007669"/>
    <property type="project" value="InterPro"/>
</dbReference>
<dbReference type="InterPro" id="IPR050595">
    <property type="entry name" value="Bact_response_regulator"/>
</dbReference>
<gene>
    <name evidence="4" type="ORF">BGL_2c04160</name>
</gene>
<evidence type="ECO:0000256" key="1">
    <source>
        <dbReference type="ARBA" id="ARBA00022553"/>
    </source>
</evidence>
<evidence type="ECO:0000256" key="2">
    <source>
        <dbReference type="PROSITE-ProRule" id="PRU00169"/>
    </source>
</evidence>
<dbReference type="Pfam" id="PF00072">
    <property type="entry name" value="Response_reg"/>
    <property type="match status" value="1"/>
</dbReference>
<reference evidence="4 5" key="2">
    <citation type="journal article" date="2016" name="Appl. Microbiol. Biotechnol.">
        <title>Mutations improving production and secretion of extracellular lipase by Burkholderia glumae PG1.</title>
        <authorList>
            <person name="Knapp A."/>
            <person name="Voget S."/>
            <person name="Gao R."/>
            <person name="Zaburannyi N."/>
            <person name="Krysciak D."/>
            <person name="Breuer M."/>
            <person name="Hauer B."/>
            <person name="Streit W.R."/>
            <person name="Muller R."/>
            <person name="Daniel R."/>
            <person name="Jaeger K.E."/>
        </authorList>
    </citation>
    <scope>NUCLEOTIDE SEQUENCE [LARGE SCALE GENOMIC DNA]</scope>
    <source>
        <strain evidence="4 5">PG1</strain>
    </source>
</reference>
<dbReference type="SUPFAM" id="SSF52172">
    <property type="entry name" value="CheY-like"/>
    <property type="match status" value="1"/>
</dbReference>
<dbReference type="PANTHER" id="PTHR44591">
    <property type="entry name" value="STRESS RESPONSE REGULATOR PROTEIN 1"/>
    <property type="match status" value="1"/>
</dbReference>
<protein>
    <submittedName>
        <fullName evidence="4">Putative response regulator receiver domain protein</fullName>
    </submittedName>
</protein>
<feature type="domain" description="Response regulatory" evidence="3">
    <location>
        <begin position="3"/>
        <end position="115"/>
    </location>
</feature>
<dbReference type="HOGENOM" id="CLU_000445_69_8_4"/>
<keyword evidence="5" id="KW-1185">Reference proteome</keyword>
<evidence type="ECO:0000313" key="4">
    <source>
        <dbReference type="EMBL" id="AJK48507.1"/>
    </source>
</evidence>
<evidence type="ECO:0000259" key="3">
    <source>
        <dbReference type="PROSITE" id="PS50110"/>
    </source>
</evidence>